<dbReference type="Proteomes" id="UP000037035">
    <property type="component" value="Unassembled WGS sequence"/>
</dbReference>
<organism evidence="2 3">
    <name type="scientific">Puccinia sorghi</name>
    <dbReference type="NCBI Taxonomy" id="27349"/>
    <lineage>
        <taxon>Eukaryota</taxon>
        <taxon>Fungi</taxon>
        <taxon>Dikarya</taxon>
        <taxon>Basidiomycota</taxon>
        <taxon>Pucciniomycotina</taxon>
        <taxon>Pucciniomycetes</taxon>
        <taxon>Pucciniales</taxon>
        <taxon>Pucciniaceae</taxon>
        <taxon>Puccinia</taxon>
    </lineage>
</organism>
<dbReference type="VEuPathDB" id="FungiDB:VP01_3215g1"/>
<comment type="caution">
    <text evidence="2">The sequence shown here is derived from an EMBL/GenBank/DDBJ whole genome shotgun (WGS) entry which is preliminary data.</text>
</comment>
<dbReference type="EMBL" id="LAVV01008186">
    <property type="protein sequence ID" value="KNZ53520.1"/>
    <property type="molecule type" value="Genomic_DNA"/>
</dbReference>
<protein>
    <submittedName>
        <fullName evidence="2">Uncharacterized protein</fullName>
    </submittedName>
</protein>
<evidence type="ECO:0000313" key="3">
    <source>
        <dbReference type="Proteomes" id="UP000037035"/>
    </source>
</evidence>
<feature type="transmembrane region" description="Helical" evidence="1">
    <location>
        <begin position="419"/>
        <end position="439"/>
    </location>
</feature>
<evidence type="ECO:0000256" key="1">
    <source>
        <dbReference type="SAM" id="Phobius"/>
    </source>
</evidence>
<feature type="transmembrane region" description="Helical" evidence="1">
    <location>
        <begin position="100"/>
        <end position="120"/>
    </location>
</feature>
<keyword evidence="3" id="KW-1185">Reference proteome</keyword>
<dbReference type="AlphaFoldDB" id="A0A0L6V072"/>
<gene>
    <name evidence="2" type="ORF">VP01_3215g1</name>
</gene>
<keyword evidence="1" id="KW-1133">Transmembrane helix</keyword>
<evidence type="ECO:0000313" key="2">
    <source>
        <dbReference type="EMBL" id="KNZ53520.1"/>
    </source>
</evidence>
<keyword evidence="1" id="KW-0812">Transmembrane</keyword>
<feature type="transmembrane region" description="Helical" evidence="1">
    <location>
        <begin position="126"/>
        <end position="148"/>
    </location>
</feature>
<keyword evidence="1" id="KW-0472">Membrane</keyword>
<name>A0A0L6V072_9BASI</name>
<sequence length="471" mass="53843">MVVMGLSDPVWNLSWATCEKHSFRHVTGFFSWISVFMVPIRFNTIKKVPENKGTSLKLVSFCRAPTLFFFSFWVRHYFILFYFIFFLFRKKKIHSNDSIMKWILLCYCLFYIQSINYIYINIYFCVYFLIQTFISLSNSYIGTFYISFLSTVTVKTKIQYTYNLTHGNTSVMALSMQVPKMVPWFFLVGNMGNWEGLISMLKWALWRSSTSSRISCCCLACCGWLQTLQPSLCLHNGLGFSSGFSGLLWQNYRPISPCKNKIIIKNIIYSATQLGNSFPFLAAMEITPLCLCSALSPLWLNPICQGYLSGSINPLAGSLQSIIPRFYFHLINPSVLRPSFTLTSIFELATAKKLAQLPAVDMQKVPGISCCYSDHSPRLIKQIFDAQSLGILHSDCAKTLTYENSLFCSVVLSSCLFKLLYFSHSFPFFLTISLLVTFLKLRINIFDNVEASSYTSSNLFSNLNQLSLTKL</sequence>
<reference evidence="2 3" key="1">
    <citation type="submission" date="2015-08" db="EMBL/GenBank/DDBJ databases">
        <title>Next Generation Sequencing and Analysis of the Genome of Puccinia sorghi L Schw, the Causal Agent of Maize Common Rust.</title>
        <authorList>
            <person name="Rochi L."/>
            <person name="Burguener G."/>
            <person name="Darino M."/>
            <person name="Turjanski A."/>
            <person name="Kreff E."/>
            <person name="Dieguez M.J."/>
            <person name="Sacco F."/>
        </authorList>
    </citation>
    <scope>NUCLEOTIDE SEQUENCE [LARGE SCALE GENOMIC DNA]</scope>
    <source>
        <strain evidence="2 3">RO10H11247</strain>
    </source>
</reference>
<accession>A0A0L6V072</accession>
<proteinExistence type="predicted"/>
<feature type="transmembrane region" description="Helical" evidence="1">
    <location>
        <begin position="67"/>
        <end position="88"/>
    </location>
</feature>